<gene>
    <name evidence="8" type="ORF">NCLIV_003990</name>
</gene>
<dbReference type="Proteomes" id="UP000007494">
    <property type="component" value="Chromosome Ib"/>
</dbReference>
<feature type="transmembrane region" description="Helical" evidence="6">
    <location>
        <begin position="280"/>
        <end position="297"/>
    </location>
</feature>
<dbReference type="PANTHER" id="PTHR23241:SF102">
    <property type="entry name" value="LD23009P"/>
    <property type="match status" value="1"/>
</dbReference>
<evidence type="ECO:0000256" key="6">
    <source>
        <dbReference type="SAM" id="Phobius"/>
    </source>
</evidence>
<evidence type="ECO:0000256" key="3">
    <source>
        <dbReference type="ARBA" id="ARBA00022989"/>
    </source>
</evidence>
<organism evidence="8 9">
    <name type="scientific">Neospora caninum (strain Liverpool)</name>
    <dbReference type="NCBI Taxonomy" id="572307"/>
    <lineage>
        <taxon>Eukaryota</taxon>
        <taxon>Sar</taxon>
        <taxon>Alveolata</taxon>
        <taxon>Apicomplexa</taxon>
        <taxon>Conoidasida</taxon>
        <taxon>Coccidia</taxon>
        <taxon>Eucoccidiorida</taxon>
        <taxon>Eimeriorina</taxon>
        <taxon>Sarcocystidae</taxon>
        <taxon>Neospora</taxon>
    </lineage>
</organism>
<dbReference type="PANTHER" id="PTHR23241">
    <property type="entry name" value="LATE EMBRYOGENESIS ABUNDANT PLANTS LEA-RELATED"/>
    <property type="match status" value="1"/>
</dbReference>
<protein>
    <recommendedName>
        <fullName evidence="7">TMEM205-like domain-containing protein</fullName>
    </recommendedName>
</protein>
<reference evidence="9" key="1">
    <citation type="journal article" date="2012" name="PLoS Pathog.">
        <title>Comparative genomics of the apicomplexan parasites Toxoplasma gondii and Neospora caninum: Coccidia differing in host range and transmission strategy.</title>
        <authorList>
            <person name="Reid A.J."/>
            <person name="Vermont S.J."/>
            <person name="Cotton J.A."/>
            <person name="Harris D."/>
            <person name="Hill-Cawthorne G.A."/>
            <person name="Konen-Waisman S."/>
            <person name="Latham S.M."/>
            <person name="Mourier T."/>
            <person name="Norton R."/>
            <person name="Quail M.A."/>
            <person name="Sanders M."/>
            <person name="Shanmugam D."/>
            <person name="Sohal A."/>
            <person name="Wasmuth J.D."/>
            <person name="Brunk B."/>
            <person name="Grigg M.E."/>
            <person name="Howard J.C."/>
            <person name="Parkinson J."/>
            <person name="Roos D.S."/>
            <person name="Trees A.J."/>
            <person name="Berriman M."/>
            <person name="Pain A."/>
            <person name="Wastling J.M."/>
        </authorList>
    </citation>
    <scope>NUCLEOTIDE SEQUENCE [LARGE SCALE GENOMIC DNA]</scope>
    <source>
        <strain evidence="9">Liverpool</strain>
    </source>
</reference>
<dbReference type="EMBL" id="FR823381">
    <property type="protein sequence ID" value="CBZ49915.1"/>
    <property type="molecule type" value="Genomic_DNA"/>
</dbReference>
<evidence type="ECO:0000313" key="8">
    <source>
        <dbReference type="EMBL" id="CBZ49915.1"/>
    </source>
</evidence>
<dbReference type="FunCoup" id="F0V874">
    <property type="interactions" value="1"/>
</dbReference>
<feature type="domain" description="TMEM205-like" evidence="7">
    <location>
        <begin position="134"/>
        <end position="228"/>
    </location>
</feature>
<dbReference type="RefSeq" id="XP_003879950.1">
    <property type="nucleotide sequence ID" value="XM_003879901.1"/>
</dbReference>
<dbReference type="Pfam" id="PF13664">
    <property type="entry name" value="DUF4149"/>
    <property type="match status" value="1"/>
</dbReference>
<dbReference type="GO" id="GO:0016020">
    <property type="term" value="C:membrane"/>
    <property type="evidence" value="ECO:0007669"/>
    <property type="project" value="UniProtKB-SubCell"/>
</dbReference>
<keyword evidence="2 6" id="KW-0812">Transmembrane</keyword>
<evidence type="ECO:0000256" key="5">
    <source>
        <dbReference type="SAM" id="MobiDB-lite"/>
    </source>
</evidence>
<dbReference type="eggNOG" id="ENOG502R063">
    <property type="taxonomic scope" value="Eukaryota"/>
</dbReference>
<dbReference type="AlphaFoldDB" id="F0V874"/>
<dbReference type="InParanoid" id="F0V874"/>
<evidence type="ECO:0000256" key="4">
    <source>
        <dbReference type="ARBA" id="ARBA00023136"/>
    </source>
</evidence>
<dbReference type="InterPro" id="IPR025423">
    <property type="entry name" value="TMEM205-like"/>
</dbReference>
<sequence length="298" mass="32672">MLTHLEVDEPKRQNSESRRPQRGHTRPAVPFLQTWTDSDAGLEQYLKGRHHLCSTSATKTSCHTKQTFFCFLCIVSQADKMTNCLSKLPYVSAACGTASLLVYFFPSTLLSCVPHSAETSPALLRLLSTLVNTSFSCLFGSATWVFFVMSPILRKTLSRCKLAEVQSIHFPIFFCASTVLSSTLLSTVCYMGVGYSKLHMAAAVNVLGNLVNSCYLAPRQISLLERRRELEEQLGIDNTDTAMNAAEVARRAARGGDGDQAAAALEYQDVVKAFKLHHSLGMAVGFVSFAALLPFLVS</sequence>
<dbReference type="InterPro" id="IPR053009">
    <property type="entry name" value="Xanthocillin_Biosynth-Assoc"/>
</dbReference>
<accession>F0V874</accession>
<keyword evidence="4 6" id="KW-0472">Membrane</keyword>
<dbReference type="OrthoDB" id="330731at2759"/>
<dbReference type="GeneID" id="13445964"/>
<dbReference type="VEuPathDB" id="ToxoDB:NCLIV_003990"/>
<feature type="transmembrane region" description="Helical" evidence="6">
    <location>
        <begin position="170"/>
        <end position="193"/>
    </location>
</feature>
<evidence type="ECO:0000313" key="9">
    <source>
        <dbReference type="Proteomes" id="UP000007494"/>
    </source>
</evidence>
<comment type="subcellular location">
    <subcellularLocation>
        <location evidence="1">Membrane</location>
    </subcellularLocation>
</comment>
<dbReference type="OMA" id="LANSCFI"/>
<evidence type="ECO:0000259" key="7">
    <source>
        <dbReference type="Pfam" id="PF13664"/>
    </source>
</evidence>
<feature type="transmembrane region" description="Helical" evidence="6">
    <location>
        <begin position="88"/>
        <end position="106"/>
    </location>
</feature>
<evidence type="ECO:0000256" key="2">
    <source>
        <dbReference type="ARBA" id="ARBA00022692"/>
    </source>
</evidence>
<keyword evidence="3 6" id="KW-1133">Transmembrane helix</keyword>
<name>F0V874_NEOCL</name>
<proteinExistence type="predicted"/>
<keyword evidence="9" id="KW-1185">Reference proteome</keyword>
<evidence type="ECO:0000256" key="1">
    <source>
        <dbReference type="ARBA" id="ARBA00004370"/>
    </source>
</evidence>
<feature type="region of interest" description="Disordered" evidence="5">
    <location>
        <begin position="1"/>
        <end position="27"/>
    </location>
</feature>
<feature type="compositionally biased region" description="Basic and acidic residues" evidence="5">
    <location>
        <begin position="1"/>
        <end position="19"/>
    </location>
</feature>
<feature type="transmembrane region" description="Helical" evidence="6">
    <location>
        <begin position="126"/>
        <end position="149"/>
    </location>
</feature>